<dbReference type="EMBL" id="PVTP01000001">
    <property type="protein sequence ID" value="PRY80325.1"/>
    <property type="molecule type" value="Genomic_DNA"/>
</dbReference>
<dbReference type="Gene3D" id="3.30.450.80">
    <property type="entry name" value="Transcription factor LuxR-like, autoinducer-binding domain"/>
    <property type="match status" value="1"/>
</dbReference>
<dbReference type="InterPro" id="IPR005143">
    <property type="entry name" value="TF_LuxR_autoind-bd_dom"/>
</dbReference>
<keyword evidence="2" id="KW-0238">DNA-binding</keyword>
<dbReference type="OrthoDB" id="7826109at2"/>
<keyword evidence="1" id="KW-0805">Transcription regulation</keyword>
<evidence type="ECO:0000313" key="6">
    <source>
        <dbReference type="Proteomes" id="UP000238007"/>
    </source>
</evidence>
<proteinExistence type="predicted"/>
<reference evidence="5 6" key="1">
    <citation type="submission" date="2018-03" db="EMBL/GenBank/DDBJ databases">
        <title>Genomic Encyclopedia of Archaeal and Bacterial Type Strains, Phase II (KMG-II): from individual species to whole genera.</title>
        <authorList>
            <person name="Goeker M."/>
        </authorList>
    </citation>
    <scope>NUCLEOTIDE SEQUENCE [LARGE SCALE GENOMIC DNA]</scope>
    <source>
        <strain evidence="5 6">DSM 101533</strain>
    </source>
</reference>
<dbReference type="SUPFAM" id="SSF75516">
    <property type="entry name" value="Pheromone-binding domain of LuxR-like quorum-sensing transcription factors"/>
    <property type="match status" value="1"/>
</dbReference>
<evidence type="ECO:0000256" key="3">
    <source>
        <dbReference type="ARBA" id="ARBA00023163"/>
    </source>
</evidence>
<dbReference type="AlphaFoldDB" id="A0A2T0W4C6"/>
<feature type="domain" description="Transcription factor LuxR-like autoinducer-binding" evidence="4">
    <location>
        <begin position="35"/>
        <end position="121"/>
    </location>
</feature>
<evidence type="ECO:0000313" key="5">
    <source>
        <dbReference type="EMBL" id="PRY80325.1"/>
    </source>
</evidence>
<dbReference type="Pfam" id="PF03472">
    <property type="entry name" value="Autoind_bind"/>
    <property type="match status" value="1"/>
</dbReference>
<protein>
    <submittedName>
        <fullName evidence="5">LuxR family transcriptional regulator</fullName>
    </submittedName>
</protein>
<evidence type="ECO:0000256" key="1">
    <source>
        <dbReference type="ARBA" id="ARBA00023015"/>
    </source>
</evidence>
<dbReference type="InterPro" id="IPR036693">
    <property type="entry name" value="TF_LuxR_autoind-bd_dom_sf"/>
</dbReference>
<dbReference type="RefSeq" id="WP_106353786.1">
    <property type="nucleotide sequence ID" value="NZ_PVTP01000001.1"/>
</dbReference>
<sequence length="162" mass="18094">MSQTELNISEILENLGELAPAGYALGFHIAYTTPKFMFQSYPKAWLDYYSQNGLVMSDPMVAWGFENTGTCRWSELEDPAGVMQKAADHGMKFGMVCTIKTDDSLSICGCARVDREFTDEEISEIYSKIKYLHSNTADKAQLTPETVQQLKNLSISFTHPGS</sequence>
<keyword evidence="3" id="KW-0804">Transcription</keyword>
<comment type="caution">
    <text evidence="5">The sequence shown here is derived from an EMBL/GenBank/DDBJ whole genome shotgun (WGS) entry which is preliminary data.</text>
</comment>
<organism evidence="5 6">
    <name type="scientific">Yoonia maritima</name>
    <dbReference type="NCBI Taxonomy" id="1435347"/>
    <lineage>
        <taxon>Bacteria</taxon>
        <taxon>Pseudomonadati</taxon>
        <taxon>Pseudomonadota</taxon>
        <taxon>Alphaproteobacteria</taxon>
        <taxon>Rhodobacterales</taxon>
        <taxon>Paracoccaceae</taxon>
        <taxon>Yoonia</taxon>
    </lineage>
</organism>
<evidence type="ECO:0000259" key="4">
    <source>
        <dbReference type="Pfam" id="PF03472"/>
    </source>
</evidence>
<evidence type="ECO:0000256" key="2">
    <source>
        <dbReference type="ARBA" id="ARBA00023125"/>
    </source>
</evidence>
<dbReference type="Proteomes" id="UP000238007">
    <property type="component" value="Unassembled WGS sequence"/>
</dbReference>
<gene>
    <name evidence="5" type="ORF">CLV80_101176</name>
</gene>
<keyword evidence="6" id="KW-1185">Reference proteome</keyword>
<dbReference type="GO" id="GO:0003677">
    <property type="term" value="F:DNA binding"/>
    <property type="evidence" value="ECO:0007669"/>
    <property type="project" value="UniProtKB-KW"/>
</dbReference>
<name>A0A2T0W4C6_9RHOB</name>
<accession>A0A2T0W4C6</accession>